<feature type="chain" id="PRO_5042192179" description="Extracellular membrane protein CFEM domain-containing protein" evidence="2">
    <location>
        <begin position="19"/>
        <end position="163"/>
    </location>
</feature>
<sequence length="163" mass="16464">MLFFNVVLPLAEIAPASALATPGPPLRELATSMPSINAILIPIACTDTCKPTLTAQSTCGSNFACYCTPTTSAHFATCMDCLVGATTANTLAQSAAQAVFSEYTQKCADNGSPVPSLTLSLAASPTGSSSPSNGAQKMVMVSSRGVVFAGVSTVVLLLLGLVS</sequence>
<accession>A0AAD7BLP6</accession>
<proteinExistence type="predicted"/>
<keyword evidence="1" id="KW-1133">Transmembrane helix</keyword>
<comment type="caution">
    <text evidence="3">The sequence shown here is derived from an EMBL/GenBank/DDBJ whole genome shotgun (WGS) entry which is preliminary data.</text>
</comment>
<keyword evidence="2" id="KW-0732">Signal</keyword>
<dbReference type="AlphaFoldDB" id="A0AAD7BLP6"/>
<evidence type="ECO:0000313" key="4">
    <source>
        <dbReference type="Proteomes" id="UP001221142"/>
    </source>
</evidence>
<feature type="signal peptide" evidence="2">
    <location>
        <begin position="1"/>
        <end position="18"/>
    </location>
</feature>
<dbReference type="EMBL" id="JARKIF010000013">
    <property type="protein sequence ID" value="KAJ7624748.1"/>
    <property type="molecule type" value="Genomic_DNA"/>
</dbReference>
<keyword evidence="1" id="KW-0812">Transmembrane</keyword>
<organism evidence="3 4">
    <name type="scientific">Roridomyces roridus</name>
    <dbReference type="NCBI Taxonomy" id="1738132"/>
    <lineage>
        <taxon>Eukaryota</taxon>
        <taxon>Fungi</taxon>
        <taxon>Dikarya</taxon>
        <taxon>Basidiomycota</taxon>
        <taxon>Agaricomycotina</taxon>
        <taxon>Agaricomycetes</taxon>
        <taxon>Agaricomycetidae</taxon>
        <taxon>Agaricales</taxon>
        <taxon>Marasmiineae</taxon>
        <taxon>Mycenaceae</taxon>
        <taxon>Roridomyces</taxon>
    </lineage>
</organism>
<reference evidence="3" key="1">
    <citation type="submission" date="2023-03" db="EMBL/GenBank/DDBJ databases">
        <title>Massive genome expansion in bonnet fungi (Mycena s.s.) driven by repeated elements and novel gene families across ecological guilds.</title>
        <authorList>
            <consortium name="Lawrence Berkeley National Laboratory"/>
            <person name="Harder C.B."/>
            <person name="Miyauchi S."/>
            <person name="Viragh M."/>
            <person name="Kuo A."/>
            <person name="Thoen E."/>
            <person name="Andreopoulos B."/>
            <person name="Lu D."/>
            <person name="Skrede I."/>
            <person name="Drula E."/>
            <person name="Henrissat B."/>
            <person name="Morin E."/>
            <person name="Kohler A."/>
            <person name="Barry K."/>
            <person name="LaButti K."/>
            <person name="Morin E."/>
            <person name="Salamov A."/>
            <person name="Lipzen A."/>
            <person name="Mereny Z."/>
            <person name="Hegedus B."/>
            <person name="Baldrian P."/>
            <person name="Stursova M."/>
            <person name="Weitz H."/>
            <person name="Taylor A."/>
            <person name="Grigoriev I.V."/>
            <person name="Nagy L.G."/>
            <person name="Martin F."/>
            <person name="Kauserud H."/>
        </authorList>
    </citation>
    <scope>NUCLEOTIDE SEQUENCE</scope>
    <source>
        <strain evidence="3">9284</strain>
    </source>
</reference>
<name>A0AAD7BLP6_9AGAR</name>
<gene>
    <name evidence="3" type="ORF">FB45DRAFT_924150</name>
</gene>
<feature type="transmembrane region" description="Helical" evidence="1">
    <location>
        <begin position="145"/>
        <end position="162"/>
    </location>
</feature>
<evidence type="ECO:0000313" key="3">
    <source>
        <dbReference type="EMBL" id="KAJ7624748.1"/>
    </source>
</evidence>
<evidence type="ECO:0000256" key="2">
    <source>
        <dbReference type="SAM" id="SignalP"/>
    </source>
</evidence>
<protein>
    <recommendedName>
        <fullName evidence="5">Extracellular membrane protein CFEM domain-containing protein</fullName>
    </recommendedName>
</protein>
<dbReference type="Proteomes" id="UP001221142">
    <property type="component" value="Unassembled WGS sequence"/>
</dbReference>
<evidence type="ECO:0008006" key="5">
    <source>
        <dbReference type="Google" id="ProtNLM"/>
    </source>
</evidence>
<keyword evidence="4" id="KW-1185">Reference proteome</keyword>
<keyword evidence="1" id="KW-0472">Membrane</keyword>
<evidence type="ECO:0000256" key="1">
    <source>
        <dbReference type="SAM" id="Phobius"/>
    </source>
</evidence>